<accession>A0A380LN98</accession>
<evidence type="ECO:0000259" key="2">
    <source>
        <dbReference type="Pfam" id="PF02557"/>
    </source>
</evidence>
<evidence type="ECO:0000313" key="3">
    <source>
        <dbReference type="EMBL" id="SUO04070.1"/>
    </source>
</evidence>
<evidence type="ECO:0000313" key="4">
    <source>
        <dbReference type="Proteomes" id="UP000255523"/>
    </source>
</evidence>
<dbReference type="InterPro" id="IPR009045">
    <property type="entry name" value="Zn_M74/Hedgehog-like"/>
</dbReference>
<keyword evidence="3" id="KW-0378">Hydrolase</keyword>
<dbReference type="GO" id="GO:0006508">
    <property type="term" value="P:proteolysis"/>
    <property type="evidence" value="ECO:0007669"/>
    <property type="project" value="InterPro"/>
</dbReference>
<keyword evidence="4" id="KW-1185">Reference proteome</keyword>
<dbReference type="EC" id="3.4.16.4" evidence="3"/>
<feature type="domain" description="D-alanyl-D-alanine carboxypeptidase-like core" evidence="2">
    <location>
        <begin position="137"/>
        <end position="263"/>
    </location>
</feature>
<dbReference type="GeneID" id="77461928"/>
<dbReference type="EMBL" id="UHFX01000003">
    <property type="protein sequence ID" value="SUO04070.1"/>
    <property type="molecule type" value="Genomic_DNA"/>
</dbReference>
<organism evidence="3 4">
    <name type="scientific">Faecalicoccus pleomorphus</name>
    <dbReference type="NCBI Taxonomy" id="1323"/>
    <lineage>
        <taxon>Bacteria</taxon>
        <taxon>Bacillati</taxon>
        <taxon>Bacillota</taxon>
        <taxon>Erysipelotrichia</taxon>
        <taxon>Erysipelotrichales</taxon>
        <taxon>Erysipelotrichaceae</taxon>
        <taxon>Faecalicoccus</taxon>
    </lineage>
</organism>
<dbReference type="InterPro" id="IPR052179">
    <property type="entry name" value="DD-CPase-like"/>
</dbReference>
<dbReference type="Gene3D" id="3.30.1380.10">
    <property type="match status" value="1"/>
</dbReference>
<keyword evidence="1" id="KW-0812">Transmembrane</keyword>
<sequence>MKRKRRLTKLGAFLIGIIAVLAVALIASLGFLGYKMLQPTEPKTEIKEEVKKEEKEAEPVLNDREQAYAKAHPDLSIEEVQKQVWMHLDQEPYTHMQPVEDLDSMLQLVNKYYDLPSDYEPSDLISVSSSGENGTVYMRKEAADAFEKLVQASLEQGFILNACSAYRSYGYQENLYNNGVANYGQEYADAYWTRPGSSEHQTGLSVDIRMDNDTSDLDAVRNHPSYSWLLEHMHEYGFILRYPDDKEDYTLIAPESWHLRYVGVDAATKIHENQWCLEEYLYYAQ</sequence>
<keyword evidence="3" id="KW-0121">Carboxypeptidase</keyword>
<proteinExistence type="predicted"/>
<reference evidence="3 4" key="1">
    <citation type="submission" date="2018-06" db="EMBL/GenBank/DDBJ databases">
        <authorList>
            <consortium name="Pathogen Informatics"/>
            <person name="Doyle S."/>
        </authorList>
    </citation>
    <scope>NUCLEOTIDE SEQUENCE [LARGE SCALE GENOMIC DNA]</scope>
    <source>
        <strain evidence="3 4">NCTC11087</strain>
    </source>
</reference>
<feature type="transmembrane region" description="Helical" evidence="1">
    <location>
        <begin position="12"/>
        <end position="34"/>
    </location>
</feature>
<keyword evidence="1" id="KW-1133">Transmembrane helix</keyword>
<keyword evidence="1" id="KW-0472">Membrane</keyword>
<dbReference type="GO" id="GO:0009002">
    <property type="term" value="F:serine-type D-Ala-D-Ala carboxypeptidase activity"/>
    <property type="evidence" value="ECO:0007669"/>
    <property type="project" value="UniProtKB-EC"/>
</dbReference>
<dbReference type="AlphaFoldDB" id="A0A380LN98"/>
<evidence type="ECO:0000256" key="1">
    <source>
        <dbReference type="SAM" id="Phobius"/>
    </source>
</evidence>
<dbReference type="SUPFAM" id="SSF55166">
    <property type="entry name" value="Hedgehog/DD-peptidase"/>
    <property type="match status" value="1"/>
</dbReference>
<dbReference type="RefSeq" id="WP_051130141.1">
    <property type="nucleotide sequence ID" value="NZ_UHFX01000003.1"/>
</dbReference>
<protein>
    <submittedName>
        <fullName evidence="3">Serine-type D-Ala-D-Ala carboxypeptidase</fullName>
        <ecNumber evidence="3">3.4.16.4</ecNumber>
    </submittedName>
</protein>
<dbReference type="CDD" id="cd14852">
    <property type="entry name" value="LD-carboxypeptidase"/>
    <property type="match status" value="1"/>
</dbReference>
<dbReference type="InterPro" id="IPR003709">
    <property type="entry name" value="VanY-like_core_dom"/>
</dbReference>
<name>A0A380LN98_9FIRM</name>
<dbReference type="OrthoDB" id="9792074at2"/>
<keyword evidence="3" id="KW-0645">Protease</keyword>
<gene>
    <name evidence="3" type="ORF">NCTC11087_00956</name>
</gene>
<dbReference type="Proteomes" id="UP000255523">
    <property type="component" value="Unassembled WGS sequence"/>
</dbReference>
<dbReference type="InterPro" id="IPR058193">
    <property type="entry name" value="VanY/YodJ_core_dom"/>
</dbReference>
<dbReference type="PANTHER" id="PTHR34385">
    <property type="entry name" value="D-ALANYL-D-ALANINE CARBOXYPEPTIDASE"/>
    <property type="match status" value="1"/>
</dbReference>
<dbReference type="PANTHER" id="PTHR34385:SF1">
    <property type="entry name" value="PEPTIDOGLYCAN L-ALANYL-D-GLUTAMATE ENDOPEPTIDASE CWLK"/>
    <property type="match status" value="1"/>
</dbReference>
<dbReference type="Pfam" id="PF02557">
    <property type="entry name" value="VanY"/>
    <property type="match status" value="1"/>
</dbReference>